<reference evidence="9 10" key="1">
    <citation type="journal article" date="2014" name="Genome Announc.">
        <title>Draft Genome Sequence of Fervidicella metallireducens Strain AeBT, an Iron-Reducing Thermoanaerobe from the Great Artesian Basin.</title>
        <authorList>
            <person name="Patel B.K."/>
        </authorList>
    </citation>
    <scope>NUCLEOTIDE SEQUENCE [LARGE SCALE GENOMIC DNA]</scope>
    <source>
        <strain evidence="9 10">AeB</strain>
    </source>
</reference>
<keyword evidence="3 5" id="KW-0819">tRNA processing</keyword>
<dbReference type="CDD" id="cd02573">
    <property type="entry name" value="PseudoU_synth_EcTruB"/>
    <property type="match status" value="1"/>
</dbReference>
<proteinExistence type="inferred from homology"/>
<evidence type="ECO:0000256" key="1">
    <source>
        <dbReference type="ARBA" id="ARBA00000385"/>
    </source>
</evidence>
<keyword evidence="4 5" id="KW-0413">Isomerase</keyword>
<evidence type="ECO:0000256" key="4">
    <source>
        <dbReference type="ARBA" id="ARBA00023235"/>
    </source>
</evidence>
<dbReference type="EC" id="5.4.99.25" evidence="5"/>
<dbReference type="HAMAP" id="MF_01080">
    <property type="entry name" value="TruB_bact"/>
    <property type="match status" value="1"/>
</dbReference>
<dbReference type="Pfam" id="PF09157">
    <property type="entry name" value="TruB-C_2"/>
    <property type="match status" value="1"/>
</dbReference>
<dbReference type="PANTHER" id="PTHR13767">
    <property type="entry name" value="TRNA-PSEUDOURIDINE SYNTHASE"/>
    <property type="match status" value="1"/>
</dbReference>
<dbReference type="PANTHER" id="PTHR13767:SF2">
    <property type="entry name" value="PSEUDOURIDYLATE SYNTHASE TRUB1"/>
    <property type="match status" value="1"/>
</dbReference>
<dbReference type="Pfam" id="PF16198">
    <property type="entry name" value="TruB_C_2"/>
    <property type="match status" value="1"/>
</dbReference>
<feature type="domain" description="Pseudouridine synthase II N-terminal" evidence="6">
    <location>
        <begin position="23"/>
        <end position="173"/>
    </location>
</feature>
<dbReference type="GO" id="GO:0160148">
    <property type="term" value="F:tRNA pseudouridine(55) synthase activity"/>
    <property type="evidence" value="ECO:0007669"/>
    <property type="project" value="UniProtKB-EC"/>
</dbReference>
<dbReference type="GO" id="GO:0031119">
    <property type="term" value="P:tRNA pseudouridine synthesis"/>
    <property type="evidence" value="ECO:0007669"/>
    <property type="project" value="UniProtKB-UniRule"/>
</dbReference>
<accession>A0A017RU32</accession>
<protein>
    <recommendedName>
        <fullName evidence="5">tRNA pseudouridine synthase B</fullName>
        <ecNumber evidence="5">5.4.99.25</ecNumber>
    </recommendedName>
    <alternativeName>
        <fullName evidence="5">tRNA pseudouridine(55) synthase</fullName>
        <shortName evidence="5">Psi55 synthase</shortName>
    </alternativeName>
    <alternativeName>
        <fullName evidence="5">tRNA pseudouridylate synthase</fullName>
    </alternativeName>
    <alternativeName>
        <fullName evidence="5">tRNA-uridine isomerase</fullName>
    </alternativeName>
</protein>
<evidence type="ECO:0000313" key="9">
    <source>
        <dbReference type="EMBL" id="EYE88182.1"/>
    </source>
</evidence>
<comment type="caution">
    <text evidence="9">The sequence shown here is derived from an EMBL/GenBank/DDBJ whole genome shotgun (WGS) entry which is preliminary data.</text>
</comment>
<evidence type="ECO:0000256" key="3">
    <source>
        <dbReference type="ARBA" id="ARBA00022694"/>
    </source>
</evidence>
<gene>
    <name evidence="5" type="primary">truB</name>
    <name evidence="9" type="ORF">Q428_09125</name>
</gene>
<dbReference type="Proteomes" id="UP000019681">
    <property type="component" value="Unassembled WGS sequence"/>
</dbReference>
<evidence type="ECO:0000313" key="10">
    <source>
        <dbReference type="Proteomes" id="UP000019681"/>
    </source>
</evidence>
<keyword evidence="10" id="KW-1185">Reference proteome</keyword>
<dbReference type="InterPro" id="IPR014780">
    <property type="entry name" value="tRNA_psdUridine_synth_TruB"/>
</dbReference>
<dbReference type="OrthoDB" id="9802309at2"/>
<dbReference type="Gene3D" id="3.30.2350.10">
    <property type="entry name" value="Pseudouridine synthase"/>
    <property type="match status" value="1"/>
</dbReference>
<dbReference type="InterPro" id="IPR002501">
    <property type="entry name" value="PsdUridine_synth_N"/>
</dbReference>
<sequence length="289" mass="32230">MNGVLNILKPPGMTSHDVVAFVRRTLGIKKVGHTGTLDPGAAGVLPICIGKSTKIVEYLMDDKKIYICEVTFGNKTDTYDKYGNLLYENDKDCSKLNYNSLQKVITEFKGKINQKPPIYSAVKINGVRAYDLARRGETVDIKERTVEIFNIEIIKVDSPKAMLKIECSKGTYIRSLCNDIGEKLGCGAYMSFLIRTATGKFSLANSHTLEEISQQMSDTFIVEPDFALEMQSVYIDDVYTSKLLNGNSIVYKDNGVLKNTLVKIYIKPDRFIGIGRINNGILSVEKLLV</sequence>
<feature type="active site" description="Nucleophile" evidence="5">
    <location>
        <position position="38"/>
    </location>
</feature>
<dbReference type="EMBL" id="AZQP01000026">
    <property type="protein sequence ID" value="EYE88182.1"/>
    <property type="molecule type" value="Genomic_DNA"/>
</dbReference>
<comment type="function">
    <text evidence="5">Responsible for synthesis of pseudouridine from uracil-55 in the psi GC loop of transfer RNAs.</text>
</comment>
<dbReference type="GO" id="GO:1990481">
    <property type="term" value="P:mRNA pseudouridine synthesis"/>
    <property type="evidence" value="ECO:0007669"/>
    <property type="project" value="TreeGrafter"/>
</dbReference>
<dbReference type="InterPro" id="IPR032819">
    <property type="entry name" value="TruB_C"/>
</dbReference>
<name>A0A017RU32_9CLOT</name>
<dbReference type="SUPFAM" id="SSF55120">
    <property type="entry name" value="Pseudouridine synthase"/>
    <property type="match status" value="1"/>
</dbReference>
<feature type="domain" description="tRNA pseudouridylate synthase B C-terminal" evidence="8">
    <location>
        <begin position="174"/>
        <end position="215"/>
    </location>
</feature>
<dbReference type="InterPro" id="IPR020103">
    <property type="entry name" value="PsdUridine_synth_cat_dom_sf"/>
</dbReference>
<dbReference type="NCBIfam" id="TIGR00431">
    <property type="entry name" value="TruB"/>
    <property type="match status" value="1"/>
</dbReference>
<evidence type="ECO:0000259" key="7">
    <source>
        <dbReference type="Pfam" id="PF09157"/>
    </source>
</evidence>
<comment type="catalytic activity">
    <reaction evidence="1 5">
        <text>uridine(55) in tRNA = pseudouridine(55) in tRNA</text>
        <dbReference type="Rhea" id="RHEA:42532"/>
        <dbReference type="Rhea" id="RHEA-COMP:10101"/>
        <dbReference type="Rhea" id="RHEA-COMP:10102"/>
        <dbReference type="ChEBI" id="CHEBI:65314"/>
        <dbReference type="ChEBI" id="CHEBI:65315"/>
        <dbReference type="EC" id="5.4.99.25"/>
    </reaction>
</comment>
<dbReference type="STRING" id="1403537.Q428_09125"/>
<evidence type="ECO:0000256" key="5">
    <source>
        <dbReference type="HAMAP-Rule" id="MF_01080"/>
    </source>
</evidence>
<dbReference type="GO" id="GO:0003723">
    <property type="term" value="F:RNA binding"/>
    <property type="evidence" value="ECO:0007669"/>
    <property type="project" value="InterPro"/>
</dbReference>
<evidence type="ECO:0000259" key="6">
    <source>
        <dbReference type="Pfam" id="PF01509"/>
    </source>
</evidence>
<dbReference type="AlphaFoldDB" id="A0A017RU32"/>
<evidence type="ECO:0000259" key="8">
    <source>
        <dbReference type="Pfam" id="PF16198"/>
    </source>
</evidence>
<dbReference type="FunFam" id="3.30.2350.10:FF:000011">
    <property type="entry name" value="tRNA pseudouridine synthase B"/>
    <property type="match status" value="1"/>
</dbReference>
<feature type="domain" description="tRNA pseudouridine synthase II TruB subfamily 1 C-terminal" evidence="7">
    <location>
        <begin position="233"/>
        <end position="288"/>
    </location>
</feature>
<evidence type="ECO:0000256" key="2">
    <source>
        <dbReference type="ARBA" id="ARBA00005642"/>
    </source>
</evidence>
<organism evidence="9 10">
    <name type="scientific">Fervidicella metallireducens AeB</name>
    <dbReference type="NCBI Taxonomy" id="1403537"/>
    <lineage>
        <taxon>Bacteria</taxon>
        <taxon>Bacillati</taxon>
        <taxon>Bacillota</taxon>
        <taxon>Clostridia</taxon>
        <taxon>Eubacteriales</taxon>
        <taxon>Clostridiaceae</taxon>
        <taxon>Fervidicella</taxon>
    </lineage>
</organism>
<dbReference type="RefSeq" id="WP_035380105.1">
    <property type="nucleotide sequence ID" value="NZ_AZQP01000026.1"/>
</dbReference>
<dbReference type="Pfam" id="PF01509">
    <property type="entry name" value="TruB_N"/>
    <property type="match status" value="1"/>
</dbReference>
<comment type="similarity">
    <text evidence="2 5">Belongs to the pseudouridine synthase TruB family. Type 1 subfamily.</text>
</comment>
<dbReference type="InterPro" id="IPR015240">
    <property type="entry name" value="tRNA_sdUridine_synth_fam1_C"/>
</dbReference>